<gene>
    <name evidence="2" type="ORF">PIB30_044933</name>
</gene>
<feature type="region of interest" description="Disordered" evidence="1">
    <location>
        <begin position="43"/>
        <end position="68"/>
    </location>
</feature>
<comment type="caution">
    <text evidence="2">The sequence shown here is derived from an EMBL/GenBank/DDBJ whole genome shotgun (WGS) entry which is preliminary data.</text>
</comment>
<evidence type="ECO:0000313" key="3">
    <source>
        <dbReference type="Proteomes" id="UP001341840"/>
    </source>
</evidence>
<dbReference type="EMBL" id="JASCZI010272131">
    <property type="protein sequence ID" value="MED6220452.1"/>
    <property type="molecule type" value="Genomic_DNA"/>
</dbReference>
<sequence>MEGRRQIIRDPNINRLDEKYHVVRAEGFEDAWLIMRSNGNGLVRQNNNGELRTPASTGDSSPDMRLYR</sequence>
<organism evidence="2 3">
    <name type="scientific">Stylosanthes scabra</name>
    <dbReference type="NCBI Taxonomy" id="79078"/>
    <lineage>
        <taxon>Eukaryota</taxon>
        <taxon>Viridiplantae</taxon>
        <taxon>Streptophyta</taxon>
        <taxon>Embryophyta</taxon>
        <taxon>Tracheophyta</taxon>
        <taxon>Spermatophyta</taxon>
        <taxon>Magnoliopsida</taxon>
        <taxon>eudicotyledons</taxon>
        <taxon>Gunneridae</taxon>
        <taxon>Pentapetalae</taxon>
        <taxon>rosids</taxon>
        <taxon>fabids</taxon>
        <taxon>Fabales</taxon>
        <taxon>Fabaceae</taxon>
        <taxon>Papilionoideae</taxon>
        <taxon>50 kb inversion clade</taxon>
        <taxon>dalbergioids sensu lato</taxon>
        <taxon>Dalbergieae</taxon>
        <taxon>Pterocarpus clade</taxon>
        <taxon>Stylosanthes</taxon>
    </lineage>
</organism>
<keyword evidence="3" id="KW-1185">Reference proteome</keyword>
<proteinExistence type="predicted"/>
<dbReference type="Proteomes" id="UP001341840">
    <property type="component" value="Unassembled WGS sequence"/>
</dbReference>
<name>A0ABU6ZER9_9FABA</name>
<feature type="compositionally biased region" description="Polar residues" evidence="1">
    <location>
        <begin position="43"/>
        <end position="60"/>
    </location>
</feature>
<evidence type="ECO:0000313" key="2">
    <source>
        <dbReference type="EMBL" id="MED6220452.1"/>
    </source>
</evidence>
<accession>A0ABU6ZER9</accession>
<evidence type="ECO:0000256" key="1">
    <source>
        <dbReference type="SAM" id="MobiDB-lite"/>
    </source>
</evidence>
<protein>
    <submittedName>
        <fullName evidence="2">Uncharacterized protein</fullName>
    </submittedName>
</protein>
<reference evidence="2 3" key="1">
    <citation type="journal article" date="2023" name="Plants (Basel)">
        <title>Bridging the Gap: Combining Genomics and Transcriptomics Approaches to Understand Stylosanthes scabra, an Orphan Legume from the Brazilian Caatinga.</title>
        <authorList>
            <person name="Ferreira-Neto J.R.C."/>
            <person name="da Silva M.D."/>
            <person name="Binneck E."/>
            <person name="de Melo N.F."/>
            <person name="da Silva R.H."/>
            <person name="de Melo A.L.T.M."/>
            <person name="Pandolfi V."/>
            <person name="Bustamante F.O."/>
            <person name="Brasileiro-Vidal A.C."/>
            <person name="Benko-Iseppon A.M."/>
        </authorList>
    </citation>
    <scope>NUCLEOTIDE SEQUENCE [LARGE SCALE GENOMIC DNA]</scope>
    <source>
        <tissue evidence="2">Leaves</tissue>
    </source>
</reference>